<accession>A0ACB7GU69</accession>
<keyword evidence="2" id="KW-1185">Reference proteome</keyword>
<reference evidence="2" key="1">
    <citation type="journal article" date="2016" name="Nat. Biotechnol.">
        <title>Sequencing wild and cultivated cassava and related species reveals extensive interspecific hybridization and genetic diversity.</title>
        <authorList>
            <person name="Bredeson J.V."/>
            <person name="Lyons J.B."/>
            <person name="Prochnik S.E."/>
            <person name="Wu G.A."/>
            <person name="Ha C.M."/>
            <person name="Edsinger-Gonzales E."/>
            <person name="Grimwood J."/>
            <person name="Schmutz J."/>
            <person name="Rabbi I.Y."/>
            <person name="Egesi C."/>
            <person name="Nauluvula P."/>
            <person name="Lebot V."/>
            <person name="Ndunguru J."/>
            <person name="Mkamilo G."/>
            <person name="Bart R.S."/>
            <person name="Setter T.L."/>
            <person name="Gleadow R.M."/>
            <person name="Kulakow P."/>
            <person name="Ferguson M.E."/>
            <person name="Rounsley S."/>
            <person name="Rokhsar D.S."/>
        </authorList>
    </citation>
    <scope>NUCLEOTIDE SEQUENCE [LARGE SCALE GENOMIC DNA]</scope>
    <source>
        <strain evidence="2">cv. AM560-2</strain>
    </source>
</reference>
<evidence type="ECO:0000313" key="2">
    <source>
        <dbReference type="Proteomes" id="UP000091857"/>
    </source>
</evidence>
<name>A0ACB7GU69_MANES</name>
<evidence type="ECO:0000313" key="1">
    <source>
        <dbReference type="EMBL" id="KAG8643521.1"/>
    </source>
</evidence>
<organism evidence="1 2">
    <name type="scientific">Manihot esculenta</name>
    <name type="common">Cassava</name>
    <name type="synonym">Jatropha manihot</name>
    <dbReference type="NCBI Taxonomy" id="3983"/>
    <lineage>
        <taxon>Eukaryota</taxon>
        <taxon>Viridiplantae</taxon>
        <taxon>Streptophyta</taxon>
        <taxon>Embryophyta</taxon>
        <taxon>Tracheophyta</taxon>
        <taxon>Spermatophyta</taxon>
        <taxon>Magnoliopsida</taxon>
        <taxon>eudicotyledons</taxon>
        <taxon>Gunneridae</taxon>
        <taxon>Pentapetalae</taxon>
        <taxon>rosids</taxon>
        <taxon>fabids</taxon>
        <taxon>Malpighiales</taxon>
        <taxon>Euphorbiaceae</taxon>
        <taxon>Crotonoideae</taxon>
        <taxon>Manihoteae</taxon>
        <taxon>Manihot</taxon>
    </lineage>
</organism>
<dbReference type="EMBL" id="CM004397">
    <property type="protein sequence ID" value="KAG8643521.1"/>
    <property type="molecule type" value="Genomic_DNA"/>
</dbReference>
<protein>
    <submittedName>
        <fullName evidence="1">Uncharacterized protein</fullName>
    </submittedName>
</protein>
<gene>
    <name evidence="1" type="ORF">MANES_11G043850v8</name>
</gene>
<sequence>MGCCWSNRAGPDLPIDPRDGVSTFYNNYSSSPVHHLTTAYISSSSPERYQNNIASASQNYQGYEQRQTFVQELAQPAGDESSSYFDRRYGLKIYSYDELAEATDRFSNNELLGEGAFGQVFKGILDGEVVAIKKLKTIQDEEPENPEIQLGEIDFLSIVRHQNVVKLIGYCNEGRNWLLVLEYVPNKSLRSHLHGKSLLKWSNRIKIAIGSAEGLQYLHEGCGIKIIHRDIKADNILLDNNFESKVADFSLAKFLRNTSVSHITSILKGTNIYADPEFGDTQRVSEKSDVYSFGVVLLELISGRKLIDKNIDIVTWARTQIEKVLGNGEYRALVATILQSYNMEKIEQIITALVDPKLMENYNKEEIKRMIFCAMACINKNSKYRPRMQKIVGVLKGTITPPRKILDWEDNKSLYRNNNGNFLRPTVKKLSIISKIDDEDIVGIRLYVFTYKKLENATDCFSKNKLLSKGRFGEVYIGYIDFTIVTIKKFSSIDISGKQEDVFEEIKDIGSSVQHRNLVNLIGYCDDGFNKLLVYEFVHKESSLRCHLHGNGRSNLDWPTRLHIALSIARGLIKLQDTLWKIYEDYNDDCIFLGDNFEPKFAEYGHIHFFSKSATSSSTSSWPSIHDADHTYFFGLVLLELITGKQPVHDIINWAMPLLASSLRNGEGKNSFVDDKLKDYDNEEMHRMIACALACLRKMPPYPPQMNEVIEVLKGHRSLETLDALGEVYSWTAIFSSFAIQG</sequence>
<comment type="caution">
    <text evidence="1">The sequence shown here is derived from an EMBL/GenBank/DDBJ whole genome shotgun (WGS) entry which is preliminary data.</text>
</comment>
<proteinExistence type="predicted"/>
<dbReference type="Proteomes" id="UP000091857">
    <property type="component" value="Chromosome 11"/>
</dbReference>